<feature type="region of interest" description="Disordered" evidence="1">
    <location>
        <begin position="131"/>
        <end position="156"/>
    </location>
</feature>
<feature type="compositionally biased region" description="Low complexity" evidence="1">
    <location>
        <begin position="147"/>
        <end position="156"/>
    </location>
</feature>
<reference evidence="2 3" key="1">
    <citation type="submission" date="2019-12" db="EMBL/GenBank/DDBJ databases">
        <authorList>
            <person name="Floudas D."/>
            <person name="Bentzer J."/>
            <person name="Ahren D."/>
            <person name="Johansson T."/>
            <person name="Persson P."/>
            <person name="Tunlid A."/>
        </authorList>
    </citation>
    <scope>NUCLEOTIDE SEQUENCE [LARGE SCALE GENOMIC DNA]</scope>
    <source>
        <strain evidence="2 3">CBS 102.39</strain>
    </source>
</reference>
<dbReference type="InterPro" id="IPR024079">
    <property type="entry name" value="MetalloPept_cat_dom_sf"/>
</dbReference>
<comment type="caution">
    <text evidence="2">The sequence shown here is derived from an EMBL/GenBank/DDBJ whole genome shotgun (WGS) entry which is preliminary data.</text>
</comment>
<dbReference type="Proteomes" id="UP000521872">
    <property type="component" value="Unassembled WGS sequence"/>
</dbReference>
<evidence type="ECO:0000313" key="2">
    <source>
        <dbReference type="EMBL" id="KAF4617434.1"/>
    </source>
</evidence>
<dbReference type="GO" id="GO:0008237">
    <property type="term" value="F:metallopeptidase activity"/>
    <property type="evidence" value="ECO:0007669"/>
    <property type="project" value="InterPro"/>
</dbReference>
<gene>
    <name evidence="2" type="ORF">D9613_006405</name>
</gene>
<dbReference type="EMBL" id="JAACJL010000030">
    <property type="protein sequence ID" value="KAF4617434.1"/>
    <property type="molecule type" value="Genomic_DNA"/>
</dbReference>
<name>A0A8H4QU41_9AGAR</name>
<keyword evidence="3" id="KW-1185">Reference proteome</keyword>
<dbReference type="AlphaFoldDB" id="A0A8H4QU41"/>
<protein>
    <submittedName>
        <fullName evidence="2">Uncharacterized protein</fullName>
    </submittedName>
</protein>
<evidence type="ECO:0000256" key="1">
    <source>
        <dbReference type="SAM" id="MobiDB-lite"/>
    </source>
</evidence>
<dbReference type="Gene3D" id="3.40.390.10">
    <property type="entry name" value="Collagenase (Catalytic Domain)"/>
    <property type="match status" value="1"/>
</dbReference>
<evidence type="ECO:0000313" key="3">
    <source>
        <dbReference type="Proteomes" id="UP000521872"/>
    </source>
</evidence>
<organism evidence="2 3">
    <name type="scientific">Agrocybe pediades</name>
    <dbReference type="NCBI Taxonomy" id="84607"/>
    <lineage>
        <taxon>Eukaryota</taxon>
        <taxon>Fungi</taxon>
        <taxon>Dikarya</taxon>
        <taxon>Basidiomycota</taxon>
        <taxon>Agaricomycotina</taxon>
        <taxon>Agaricomycetes</taxon>
        <taxon>Agaricomycetidae</taxon>
        <taxon>Agaricales</taxon>
        <taxon>Agaricineae</taxon>
        <taxon>Strophariaceae</taxon>
        <taxon>Agrocybe</taxon>
    </lineage>
</organism>
<proteinExistence type="predicted"/>
<sequence>MRALEGEELNEKDLLGSDRETFLFNVSFNVVFVNETREGGWIGESDIKTQIQILNNDYNATGIQFRLVKATNIKSKDWFENVYPGSPQEQAMKLLYNIGDASTLNVYTLTFILLFLHSKPTQLTSLTRRTASTPLQLHSGPPPSPPRTTATRRATV</sequence>
<accession>A0A8H4QU41</accession>